<dbReference type="AlphaFoldDB" id="A0A1Y4VP51"/>
<dbReference type="Proteomes" id="UP000196036">
    <property type="component" value="Unassembled WGS sequence"/>
</dbReference>
<protein>
    <submittedName>
        <fullName evidence="1">DUF4907 domain-containing protein</fullName>
    </submittedName>
</protein>
<comment type="caution">
    <text evidence="1">The sequence shown here is derived from an EMBL/GenBank/DDBJ whole genome shotgun (WGS) entry which is preliminary data.</text>
</comment>
<dbReference type="Pfam" id="PF16250">
    <property type="entry name" value="DUF4907"/>
    <property type="match status" value="1"/>
</dbReference>
<dbReference type="EMBL" id="NFLW01000008">
    <property type="protein sequence ID" value="OUQ71909.1"/>
    <property type="molecule type" value="Genomic_DNA"/>
</dbReference>
<name>A0A1Y4VP51_9BACE</name>
<reference evidence="2" key="1">
    <citation type="submission" date="2017-04" db="EMBL/GenBank/DDBJ databases">
        <title>Function of individual gut microbiota members based on whole genome sequencing of pure cultures obtained from chicken caecum.</title>
        <authorList>
            <person name="Medvecky M."/>
            <person name="Cejkova D."/>
            <person name="Polansky O."/>
            <person name="Karasova D."/>
            <person name="Kubasova T."/>
            <person name="Cizek A."/>
            <person name="Rychlik I."/>
        </authorList>
    </citation>
    <scope>NUCLEOTIDE SEQUENCE [LARGE SCALE GENOMIC DNA]</scope>
    <source>
        <strain evidence="2">An109</strain>
    </source>
</reference>
<accession>A0A1Y4VP51</accession>
<evidence type="ECO:0000313" key="1">
    <source>
        <dbReference type="EMBL" id="OUQ71909.1"/>
    </source>
</evidence>
<sequence>MTMTIMKIINIKISTCILWISLLSLLTIILLHHSIMVIEDEGEPKAELEIFQYENGWGYQIVMKQKVLIYQPTIPAIDTAIPFPDEVSTRKVGILVLKRFNAHRNFSVSKQEVLQCLPSY</sequence>
<evidence type="ECO:0000313" key="2">
    <source>
        <dbReference type="Proteomes" id="UP000196036"/>
    </source>
</evidence>
<gene>
    <name evidence="1" type="ORF">B5E52_06400</name>
</gene>
<dbReference type="InterPro" id="IPR032593">
    <property type="entry name" value="DUF4907"/>
</dbReference>
<proteinExistence type="predicted"/>
<organism evidence="1 2">
    <name type="scientific">Bacteroides xylanisolvens</name>
    <dbReference type="NCBI Taxonomy" id="371601"/>
    <lineage>
        <taxon>Bacteria</taxon>
        <taxon>Pseudomonadati</taxon>
        <taxon>Bacteroidota</taxon>
        <taxon>Bacteroidia</taxon>
        <taxon>Bacteroidales</taxon>
        <taxon>Bacteroidaceae</taxon>
        <taxon>Bacteroides</taxon>
    </lineage>
</organism>